<dbReference type="InterPro" id="IPR028978">
    <property type="entry name" value="Chorismate_lyase_/UTRA_dom_sf"/>
</dbReference>
<name>A0A518B377_9BACT</name>
<evidence type="ECO:0000313" key="2">
    <source>
        <dbReference type="Proteomes" id="UP000317093"/>
    </source>
</evidence>
<dbReference type="SUPFAM" id="SSF64288">
    <property type="entry name" value="Chorismate lyase-like"/>
    <property type="match status" value="1"/>
</dbReference>
<dbReference type="KEGG" id="knv:Pan216_22320"/>
<dbReference type="Gene3D" id="3.40.1410.10">
    <property type="entry name" value="Chorismate lyase-like"/>
    <property type="match status" value="1"/>
</dbReference>
<reference evidence="1 2" key="1">
    <citation type="submission" date="2019-02" db="EMBL/GenBank/DDBJ databases">
        <title>Deep-cultivation of Planctomycetes and their phenomic and genomic characterization uncovers novel biology.</title>
        <authorList>
            <person name="Wiegand S."/>
            <person name="Jogler M."/>
            <person name="Boedeker C."/>
            <person name="Pinto D."/>
            <person name="Vollmers J."/>
            <person name="Rivas-Marin E."/>
            <person name="Kohn T."/>
            <person name="Peeters S.H."/>
            <person name="Heuer A."/>
            <person name="Rast P."/>
            <person name="Oberbeckmann S."/>
            <person name="Bunk B."/>
            <person name="Jeske O."/>
            <person name="Meyerdierks A."/>
            <person name="Storesund J.E."/>
            <person name="Kallscheuer N."/>
            <person name="Luecker S."/>
            <person name="Lage O.M."/>
            <person name="Pohl T."/>
            <person name="Merkel B.J."/>
            <person name="Hornburger P."/>
            <person name="Mueller R.-W."/>
            <person name="Bruemmer F."/>
            <person name="Labrenz M."/>
            <person name="Spormann A.M."/>
            <person name="Op den Camp H."/>
            <person name="Overmann J."/>
            <person name="Amann R."/>
            <person name="Jetten M.S.M."/>
            <person name="Mascher T."/>
            <person name="Medema M.H."/>
            <person name="Devos D.P."/>
            <person name="Kaster A.-K."/>
            <person name="Ovreas L."/>
            <person name="Rohde M."/>
            <person name="Galperin M.Y."/>
            <person name="Jogler C."/>
        </authorList>
    </citation>
    <scope>NUCLEOTIDE SEQUENCE [LARGE SCALE GENOMIC DNA]</scope>
    <source>
        <strain evidence="1 2">Pan216</strain>
    </source>
</reference>
<keyword evidence="2" id="KW-1185">Reference proteome</keyword>
<dbReference type="Proteomes" id="UP000317093">
    <property type="component" value="Chromosome"/>
</dbReference>
<evidence type="ECO:0000313" key="1">
    <source>
        <dbReference type="EMBL" id="QDU61376.1"/>
    </source>
</evidence>
<dbReference type="EMBL" id="CP036279">
    <property type="protein sequence ID" value="QDU61376.1"/>
    <property type="molecule type" value="Genomic_DNA"/>
</dbReference>
<gene>
    <name evidence="1" type="ORF">Pan216_22320</name>
</gene>
<accession>A0A518B377</accession>
<dbReference type="RefSeq" id="WP_145257975.1">
    <property type="nucleotide sequence ID" value="NZ_CP036279.1"/>
</dbReference>
<dbReference type="AlphaFoldDB" id="A0A518B377"/>
<organism evidence="1 2">
    <name type="scientific">Kolteria novifilia</name>
    <dbReference type="NCBI Taxonomy" id="2527975"/>
    <lineage>
        <taxon>Bacteria</taxon>
        <taxon>Pseudomonadati</taxon>
        <taxon>Planctomycetota</taxon>
        <taxon>Planctomycetia</taxon>
        <taxon>Kolteriales</taxon>
        <taxon>Kolteriaceae</taxon>
        <taxon>Kolteria</taxon>
    </lineage>
</organism>
<dbReference type="OrthoDB" id="268218at2"/>
<protein>
    <submittedName>
        <fullName evidence="1">Uncharacterized protein</fullName>
    </submittedName>
</protein>
<sequence length="192" mass="21739">MAETKLVDPSKELRLMLAFFGESDLPQCYEIDPDDMPEPYNFLLVHDGHMTVTLETFCGSKVSVHPYQVKRDGGLYARKLDLRTGHDNLVVMTGIMLFNFSFCSDKVRDLILEEKTPLGRILIENNILRQVSSRTYLRIDAKDPMISRFELPEARAAYGRIATIFCDGKPAVDLLEIVRPGLRKGLADEESA</sequence>
<proteinExistence type="predicted"/>